<comment type="catalytic activity">
    <reaction evidence="10">
        <text>adenylyl-molybdopterin + molybdate = Mo-molybdopterin + AMP + H(+)</text>
        <dbReference type="Rhea" id="RHEA:35047"/>
        <dbReference type="ChEBI" id="CHEBI:15378"/>
        <dbReference type="ChEBI" id="CHEBI:36264"/>
        <dbReference type="ChEBI" id="CHEBI:62727"/>
        <dbReference type="ChEBI" id="CHEBI:71302"/>
        <dbReference type="ChEBI" id="CHEBI:456215"/>
        <dbReference type="EC" id="2.10.1.1"/>
    </reaction>
</comment>
<dbReference type="KEGG" id="rma:Rmag_0691"/>
<dbReference type="PANTHER" id="PTHR10192">
    <property type="entry name" value="MOLYBDOPTERIN BIOSYNTHESIS PROTEIN"/>
    <property type="match status" value="1"/>
</dbReference>
<gene>
    <name evidence="13" type="ordered locus">Rmag_0691</name>
</gene>
<dbReference type="EC" id="2.10.1.1" evidence="11"/>
<comment type="similarity">
    <text evidence="4 11">Belongs to the MoeA family.</text>
</comment>
<dbReference type="SUPFAM" id="SSF63867">
    <property type="entry name" value="MoeA C-terminal domain-like"/>
    <property type="match status" value="1"/>
</dbReference>
<evidence type="ECO:0000313" key="13">
    <source>
        <dbReference type="EMBL" id="ABL02431.1"/>
    </source>
</evidence>
<dbReference type="Pfam" id="PF03454">
    <property type="entry name" value="MoeA_C"/>
    <property type="match status" value="1"/>
</dbReference>
<evidence type="ECO:0000256" key="10">
    <source>
        <dbReference type="ARBA" id="ARBA00047317"/>
    </source>
</evidence>
<dbReference type="eggNOG" id="COG0303">
    <property type="taxonomic scope" value="Bacteria"/>
</dbReference>
<protein>
    <recommendedName>
        <fullName evidence="11">Molybdopterin molybdenumtransferase</fullName>
        <ecNumber evidence="11">2.10.1.1</ecNumber>
    </recommendedName>
</protein>
<dbReference type="NCBIfam" id="TIGR00177">
    <property type="entry name" value="molyb_syn"/>
    <property type="match status" value="1"/>
</dbReference>
<dbReference type="UniPathway" id="UPA00344"/>
<dbReference type="InterPro" id="IPR005110">
    <property type="entry name" value="MoeA_linker/N"/>
</dbReference>
<organism evidence="13 14">
    <name type="scientific">Ruthia magnifica subsp. Calyptogena magnifica</name>
    <dbReference type="NCBI Taxonomy" id="413404"/>
    <lineage>
        <taxon>Bacteria</taxon>
        <taxon>Pseudomonadati</taxon>
        <taxon>Pseudomonadota</taxon>
        <taxon>Gammaproteobacteria</taxon>
        <taxon>Candidatus Pseudothioglobaceae</taxon>
        <taxon>Candidatus Ruthturnera</taxon>
    </lineage>
</organism>
<dbReference type="Gene3D" id="3.40.980.10">
    <property type="entry name" value="MoaB/Mog-like domain"/>
    <property type="match status" value="1"/>
</dbReference>
<dbReference type="Gene3D" id="2.170.190.11">
    <property type="entry name" value="Molybdopterin biosynthesis moea protein, domain 3"/>
    <property type="match status" value="1"/>
</dbReference>
<dbReference type="CDD" id="cd00887">
    <property type="entry name" value="MoeA"/>
    <property type="match status" value="1"/>
</dbReference>
<feature type="domain" description="MoaB/Mog" evidence="12">
    <location>
        <begin position="196"/>
        <end position="333"/>
    </location>
</feature>
<dbReference type="SMART" id="SM00852">
    <property type="entry name" value="MoCF_biosynth"/>
    <property type="match status" value="1"/>
</dbReference>
<dbReference type="AlphaFoldDB" id="A1AWX4"/>
<keyword evidence="6 11" id="KW-0808">Transferase</keyword>
<reference evidence="13 14" key="1">
    <citation type="journal article" date="2007" name="Science">
        <title>The Calyptogena magnifica chemoautotrophic symbiont genome.</title>
        <authorList>
            <person name="Newton I.L.G."/>
            <person name="Woyke T."/>
            <person name="Auchtung T.A."/>
            <person name="Dilly G.F."/>
            <person name="Dutton R.J."/>
            <person name="Fisher M.C."/>
            <person name="Fontanez K.M."/>
            <person name="Lau E."/>
            <person name="Stewart F.J."/>
            <person name="Richardson P.M."/>
            <person name="Barry K.W."/>
            <person name="Saunders E."/>
            <person name="Detter J.C."/>
            <person name="Wu D."/>
            <person name="Eisen J.A."/>
            <person name="Cavanaugh C.M."/>
        </authorList>
    </citation>
    <scope>NUCLEOTIDE SEQUENCE [LARGE SCALE GENOMIC DNA]</scope>
    <source>
        <strain evidence="13 14">Cm</strain>
    </source>
</reference>
<evidence type="ECO:0000256" key="1">
    <source>
        <dbReference type="ARBA" id="ARBA00001946"/>
    </source>
</evidence>
<evidence type="ECO:0000256" key="2">
    <source>
        <dbReference type="ARBA" id="ARBA00002901"/>
    </source>
</evidence>
<dbReference type="Gene3D" id="3.90.105.10">
    <property type="entry name" value="Molybdopterin biosynthesis moea protein, domain 2"/>
    <property type="match status" value="1"/>
</dbReference>
<dbReference type="InterPro" id="IPR008284">
    <property type="entry name" value="MoCF_biosynth_CS"/>
</dbReference>
<evidence type="ECO:0000259" key="12">
    <source>
        <dbReference type="SMART" id="SM00852"/>
    </source>
</evidence>
<dbReference type="FunFam" id="3.40.980.10:FF:000004">
    <property type="entry name" value="Molybdopterin molybdenumtransferase"/>
    <property type="match status" value="1"/>
</dbReference>
<dbReference type="GO" id="GO:0046872">
    <property type="term" value="F:metal ion binding"/>
    <property type="evidence" value="ECO:0007669"/>
    <property type="project" value="UniProtKB-UniRule"/>
</dbReference>
<name>A1AWX4_RUTMC</name>
<dbReference type="PROSITE" id="PS01079">
    <property type="entry name" value="MOCF_BIOSYNTHESIS_2"/>
    <property type="match status" value="1"/>
</dbReference>
<dbReference type="STRING" id="413404.Rmag_0691"/>
<evidence type="ECO:0000256" key="3">
    <source>
        <dbReference type="ARBA" id="ARBA00005046"/>
    </source>
</evidence>
<dbReference type="InterPro" id="IPR005111">
    <property type="entry name" value="MoeA_C_domain_IV"/>
</dbReference>
<evidence type="ECO:0000256" key="9">
    <source>
        <dbReference type="ARBA" id="ARBA00023150"/>
    </source>
</evidence>
<dbReference type="GO" id="GO:0006777">
    <property type="term" value="P:Mo-molybdopterin cofactor biosynthetic process"/>
    <property type="evidence" value="ECO:0007669"/>
    <property type="project" value="UniProtKB-UniRule"/>
</dbReference>
<dbReference type="SUPFAM" id="SSF53218">
    <property type="entry name" value="Molybdenum cofactor biosynthesis proteins"/>
    <property type="match status" value="1"/>
</dbReference>
<dbReference type="NCBIfam" id="NF045515">
    <property type="entry name" value="Glp_gephyrin"/>
    <property type="match status" value="1"/>
</dbReference>
<dbReference type="Pfam" id="PF03453">
    <property type="entry name" value="MoeA_N"/>
    <property type="match status" value="1"/>
</dbReference>
<dbReference type="Gene3D" id="2.40.340.10">
    <property type="entry name" value="MoeA, C-terminal, domain IV"/>
    <property type="match status" value="1"/>
</dbReference>
<evidence type="ECO:0000256" key="6">
    <source>
        <dbReference type="ARBA" id="ARBA00022679"/>
    </source>
</evidence>
<dbReference type="Proteomes" id="UP000002587">
    <property type="component" value="Chromosome"/>
</dbReference>
<evidence type="ECO:0000256" key="4">
    <source>
        <dbReference type="ARBA" id="ARBA00010763"/>
    </source>
</evidence>
<evidence type="ECO:0000256" key="8">
    <source>
        <dbReference type="ARBA" id="ARBA00022842"/>
    </source>
</evidence>
<dbReference type="OrthoDB" id="9804758at2"/>
<dbReference type="InterPro" id="IPR036135">
    <property type="entry name" value="MoeA_linker/N_sf"/>
</dbReference>
<keyword evidence="14" id="KW-1185">Reference proteome</keyword>
<dbReference type="EMBL" id="CP000488">
    <property type="protein sequence ID" value="ABL02431.1"/>
    <property type="molecule type" value="Genomic_DNA"/>
</dbReference>
<evidence type="ECO:0000256" key="5">
    <source>
        <dbReference type="ARBA" id="ARBA00022505"/>
    </source>
</evidence>
<keyword evidence="8 11" id="KW-0460">Magnesium</keyword>
<dbReference type="GO" id="GO:0005829">
    <property type="term" value="C:cytosol"/>
    <property type="evidence" value="ECO:0007669"/>
    <property type="project" value="TreeGrafter"/>
</dbReference>
<dbReference type="InterPro" id="IPR036425">
    <property type="entry name" value="MoaB/Mog-like_dom_sf"/>
</dbReference>
<dbReference type="GO" id="GO:0061599">
    <property type="term" value="F:molybdopterin molybdotransferase activity"/>
    <property type="evidence" value="ECO:0007669"/>
    <property type="project" value="UniProtKB-UniRule"/>
</dbReference>
<dbReference type="Pfam" id="PF00994">
    <property type="entry name" value="MoCF_biosynth"/>
    <property type="match status" value="1"/>
</dbReference>
<dbReference type="HOGENOM" id="CLU_010186_7_0_6"/>
<dbReference type="RefSeq" id="WP_011738056.1">
    <property type="nucleotide sequence ID" value="NC_008610.1"/>
</dbReference>
<keyword evidence="5 11" id="KW-0500">Molybdenum</keyword>
<dbReference type="InterPro" id="IPR038987">
    <property type="entry name" value="MoeA-like"/>
</dbReference>
<dbReference type="SUPFAM" id="SSF63882">
    <property type="entry name" value="MoeA N-terminal region -like"/>
    <property type="match status" value="1"/>
</dbReference>
<comment type="cofactor">
    <cofactor evidence="1 11">
        <name>Mg(2+)</name>
        <dbReference type="ChEBI" id="CHEBI:18420"/>
    </cofactor>
</comment>
<evidence type="ECO:0000256" key="7">
    <source>
        <dbReference type="ARBA" id="ARBA00022723"/>
    </source>
</evidence>
<evidence type="ECO:0000313" key="14">
    <source>
        <dbReference type="Proteomes" id="UP000002587"/>
    </source>
</evidence>
<accession>A1AWX4</accession>
<evidence type="ECO:0000256" key="11">
    <source>
        <dbReference type="RuleBase" id="RU365090"/>
    </source>
</evidence>
<comment type="function">
    <text evidence="2 11">Catalyzes the insertion of molybdate into adenylated molybdopterin with the concomitant release of AMP.</text>
</comment>
<sequence>MNNQQVDCGCDTMSQPLLSIDEALEKLTNSVKVTNSTQLIRLDDALNRILVIDVHANISTPSFDNSAMDGYAINLKINQINTPGGFTFEITGRILAGSIGNALAPGCAARIFTGAPIPKDANTVLMQEECELIENKSKIKVYRPISLGENIRPMGNDIQSGNIILSKGTQLQPQDIALAASVGIDKLEVFHKIKVGVFFTGYELVNPGDTLQQGKIFNSNRYLLVALLNKLGCKITNLGSIKDTFNATCNALKALKSDCDLIITTGGVSVGEEDYIKPAIEQLGQLNLWRIKIKPGKPIVFGSLGHCAFIGLPGNPVSAMVTFLLFARPFIKKMQGASHYLNTTFKTQANFDWHKPKPRREFIRARLDHTTFPTKANLYPKQGSDVLSSMVWADGLIEVPEKITFKRGKVLNFYPLNEMLS</sequence>
<keyword evidence="9 11" id="KW-0501">Molybdenum cofactor biosynthesis</keyword>
<dbReference type="InterPro" id="IPR036688">
    <property type="entry name" value="MoeA_C_domain_IV_sf"/>
</dbReference>
<dbReference type="InterPro" id="IPR001453">
    <property type="entry name" value="MoaB/Mog_dom"/>
</dbReference>
<comment type="pathway">
    <text evidence="3 11">Cofactor biosynthesis; molybdopterin biosynthesis.</text>
</comment>
<proteinExistence type="inferred from homology"/>
<keyword evidence="7 11" id="KW-0479">Metal-binding</keyword>
<dbReference type="PANTHER" id="PTHR10192:SF5">
    <property type="entry name" value="GEPHYRIN"/>
    <property type="match status" value="1"/>
</dbReference>